<reference evidence="1" key="2">
    <citation type="journal article" date="2007" name="Science">
        <title>Draft genome sequence of the sexually transmitted pathogen Trichomonas vaginalis.</title>
        <authorList>
            <person name="Carlton J.M."/>
            <person name="Hirt R.P."/>
            <person name="Silva J.C."/>
            <person name="Delcher A.L."/>
            <person name="Schatz M."/>
            <person name="Zhao Q."/>
            <person name="Wortman J.R."/>
            <person name="Bidwell S.L."/>
            <person name="Alsmark U.C.M."/>
            <person name="Besteiro S."/>
            <person name="Sicheritz-Ponten T."/>
            <person name="Noel C.J."/>
            <person name="Dacks J.B."/>
            <person name="Foster P.G."/>
            <person name="Simillion C."/>
            <person name="Van de Peer Y."/>
            <person name="Miranda-Saavedra D."/>
            <person name="Barton G.J."/>
            <person name="Westrop G.D."/>
            <person name="Mueller S."/>
            <person name="Dessi D."/>
            <person name="Fiori P.L."/>
            <person name="Ren Q."/>
            <person name="Paulsen I."/>
            <person name="Zhang H."/>
            <person name="Bastida-Corcuera F.D."/>
            <person name="Simoes-Barbosa A."/>
            <person name="Brown M.T."/>
            <person name="Hayes R.D."/>
            <person name="Mukherjee M."/>
            <person name="Okumura C.Y."/>
            <person name="Schneider R."/>
            <person name="Smith A.J."/>
            <person name="Vanacova S."/>
            <person name="Villalvazo M."/>
            <person name="Haas B.J."/>
            <person name="Pertea M."/>
            <person name="Feldblyum T.V."/>
            <person name="Utterback T.R."/>
            <person name="Shu C.L."/>
            <person name="Osoegawa K."/>
            <person name="de Jong P.J."/>
            <person name="Hrdy I."/>
            <person name="Horvathova L."/>
            <person name="Zubacova Z."/>
            <person name="Dolezal P."/>
            <person name="Malik S.B."/>
            <person name="Logsdon J.M. Jr."/>
            <person name="Henze K."/>
            <person name="Gupta A."/>
            <person name="Wang C.C."/>
            <person name="Dunne R.L."/>
            <person name="Upcroft J.A."/>
            <person name="Upcroft P."/>
            <person name="White O."/>
            <person name="Salzberg S.L."/>
            <person name="Tang P."/>
            <person name="Chiu C.-H."/>
            <person name="Lee Y.-S."/>
            <person name="Embley T.M."/>
            <person name="Coombs G.H."/>
            <person name="Mottram J.C."/>
            <person name="Tachezy J."/>
            <person name="Fraser-Liggett C.M."/>
            <person name="Johnson P.J."/>
        </authorList>
    </citation>
    <scope>NUCLEOTIDE SEQUENCE [LARGE SCALE GENOMIC DNA]</scope>
    <source>
        <strain evidence="1">G3</strain>
    </source>
</reference>
<dbReference type="InParanoid" id="A2EVL8"/>
<evidence type="ECO:0000313" key="2">
    <source>
        <dbReference type="Proteomes" id="UP000001542"/>
    </source>
</evidence>
<reference evidence="1" key="1">
    <citation type="submission" date="2006-10" db="EMBL/GenBank/DDBJ databases">
        <authorList>
            <person name="Amadeo P."/>
            <person name="Zhao Q."/>
            <person name="Wortman J."/>
            <person name="Fraser-Liggett C."/>
            <person name="Carlton J."/>
        </authorList>
    </citation>
    <scope>NUCLEOTIDE SEQUENCE</scope>
    <source>
        <strain evidence="1">G3</strain>
    </source>
</reference>
<evidence type="ECO:0000313" key="1">
    <source>
        <dbReference type="EMBL" id="EAY03297.1"/>
    </source>
</evidence>
<dbReference type="VEuPathDB" id="TrichDB:TVAG_193670"/>
<organism evidence="1 2">
    <name type="scientific">Trichomonas vaginalis (strain ATCC PRA-98 / G3)</name>
    <dbReference type="NCBI Taxonomy" id="412133"/>
    <lineage>
        <taxon>Eukaryota</taxon>
        <taxon>Metamonada</taxon>
        <taxon>Parabasalia</taxon>
        <taxon>Trichomonadida</taxon>
        <taxon>Trichomonadidae</taxon>
        <taxon>Trichomonas</taxon>
    </lineage>
</organism>
<dbReference type="EMBL" id="DS113509">
    <property type="protein sequence ID" value="EAY03297.1"/>
    <property type="molecule type" value="Genomic_DNA"/>
</dbReference>
<dbReference type="VEuPathDB" id="TrichDB:TVAGG3_0358010"/>
<protein>
    <submittedName>
        <fullName evidence="1">Uncharacterized protein</fullName>
    </submittedName>
</protein>
<dbReference type="KEGG" id="tva:4761133"/>
<keyword evidence="2" id="KW-1185">Reference proteome</keyword>
<proteinExistence type="predicted"/>
<gene>
    <name evidence="1" type="ORF">TVAG_193670</name>
</gene>
<dbReference type="AlphaFoldDB" id="A2EVL8"/>
<accession>A2EVL8</accession>
<dbReference type="Proteomes" id="UP000001542">
    <property type="component" value="Unassembled WGS sequence"/>
</dbReference>
<sequence>MSAYSSDDRIDMQKLGIDSDLAEHFSKFKLQKIQIKRKELDKKPDDQKRSFLIEKLRLSESIPYDPYLAVIKKFASSKVDPHNNQMFLIFAPFLTRFVANFAINILNCMNSDPSSNSTLIKEMPSIQDVAFKYVNMAVMTF</sequence>
<name>A2EVL8_TRIV3</name>